<organism evidence="4 5">
    <name type="scientific">Bacillus suaedaesalsae</name>
    <dbReference type="NCBI Taxonomy" id="2810349"/>
    <lineage>
        <taxon>Bacteria</taxon>
        <taxon>Bacillati</taxon>
        <taxon>Bacillota</taxon>
        <taxon>Bacilli</taxon>
        <taxon>Bacillales</taxon>
        <taxon>Bacillaceae</taxon>
        <taxon>Bacillus</taxon>
    </lineage>
</organism>
<evidence type="ECO:0000313" key="5">
    <source>
        <dbReference type="Proteomes" id="UP001518925"/>
    </source>
</evidence>
<dbReference type="PANTHER" id="PTHR42743">
    <property type="entry name" value="AMINO-ACID AMINOTRANSFERASE"/>
    <property type="match status" value="1"/>
</dbReference>
<proteinExistence type="inferred from homology"/>
<dbReference type="Proteomes" id="UP001518925">
    <property type="component" value="Unassembled WGS sequence"/>
</dbReference>
<dbReference type="InterPro" id="IPR043132">
    <property type="entry name" value="BCAT-like_C"/>
</dbReference>
<dbReference type="EMBL" id="JAFELM010000001">
    <property type="protein sequence ID" value="MBM6616080.1"/>
    <property type="molecule type" value="Genomic_DNA"/>
</dbReference>
<dbReference type="NCBIfam" id="NF005800">
    <property type="entry name" value="PRK07650.1"/>
    <property type="match status" value="1"/>
</dbReference>
<evidence type="ECO:0000256" key="1">
    <source>
        <dbReference type="ARBA" id="ARBA00001933"/>
    </source>
</evidence>
<dbReference type="Pfam" id="PF01063">
    <property type="entry name" value="Aminotran_4"/>
    <property type="match status" value="1"/>
</dbReference>
<dbReference type="GO" id="GO:0008696">
    <property type="term" value="F:4-amino-4-deoxychorismate lyase activity"/>
    <property type="evidence" value="ECO:0007669"/>
    <property type="project" value="UniProtKB-EC"/>
</dbReference>
<accession>A0ABS2DDF9</accession>
<evidence type="ECO:0000256" key="2">
    <source>
        <dbReference type="ARBA" id="ARBA00009320"/>
    </source>
</evidence>
<keyword evidence="4" id="KW-0456">Lyase</keyword>
<dbReference type="EC" id="4.1.3.38" evidence="4"/>
<evidence type="ECO:0000256" key="3">
    <source>
        <dbReference type="ARBA" id="ARBA00022898"/>
    </source>
</evidence>
<dbReference type="InterPro" id="IPR050571">
    <property type="entry name" value="Class-IV_PLP-Dep_Aminotrnsfr"/>
</dbReference>
<sequence>MYIYLNGQIVSDEEAKISVFDHGYMYGLGLFETFRVYQGHPFLLFEHLDRLRKGLKELQINWAMTNEQVYKIVNDLLEKNNLQDAYMRLNISAGDEGLGLTTEPYEQPTMIMYIKSIPPKSVEKKGKILKTIRNTPEGTERLKSHHYLNNILGKRELGQAVDIEGIFLTKEGYIAEGVVSNIFWVKNDIVYTPSTETGILNGITRKFILSLLREKAIPYIEGFYKLEDILAGEEVFITNSIQEIVSLTQVNDTKFPGGNGKFVKLLMTDYNKWKGTLLSLRELRED</sequence>
<dbReference type="InterPro" id="IPR043131">
    <property type="entry name" value="BCAT-like_N"/>
</dbReference>
<comment type="cofactor">
    <cofactor evidence="1">
        <name>pyridoxal 5'-phosphate</name>
        <dbReference type="ChEBI" id="CHEBI:597326"/>
    </cofactor>
</comment>
<protein>
    <submittedName>
        <fullName evidence="4">Aminodeoxychorismate lyase</fullName>
        <ecNumber evidence="4">4.1.3.38</ecNumber>
    </submittedName>
</protein>
<name>A0ABS2DDF9_9BACI</name>
<gene>
    <name evidence="4" type="primary">pabC</name>
    <name evidence="4" type="ORF">JR050_00035</name>
</gene>
<dbReference type="InterPro" id="IPR036038">
    <property type="entry name" value="Aminotransferase-like"/>
</dbReference>
<dbReference type="Gene3D" id="3.20.10.10">
    <property type="entry name" value="D-amino Acid Aminotransferase, subunit A, domain 2"/>
    <property type="match status" value="1"/>
</dbReference>
<reference evidence="4 5" key="1">
    <citation type="submission" date="2021-02" db="EMBL/GenBank/DDBJ databases">
        <title>Bacillus sp. RD4P76, an endophyte from a halophyte.</title>
        <authorList>
            <person name="Sun J.-Q."/>
        </authorList>
    </citation>
    <scope>NUCLEOTIDE SEQUENCE [LARGE SCALE GENOMIC DNA]</scope>
    <source>
        <strain evidence="4 5">RD4P76</strain>
    </source>
</reference>
<comment type="caution">
    <text evidence="4">The sequence shown here is derived from an EMBL/GenBank/DDBJ whole genome shotgun (WGS) entry which is preliminary data.</text>
</comment>
<dbReference type="PANTHER" id="PTHR42743:SF11">
    <property type="entry name" value="AMINODEOXYCHORISMATE LYASE"/>
    <property type="match status" value="1"/>
</dbReference>
<evidence type="ECO:0000313" key="4">
    <source>
        <dbReference type="EMBL" id="MBM6616080.1"/>
    </source>
</evidence>
<dbReference type="RefSeq" id="WP_204201493.1">
    <property type="nucleotide sequence ID" value="NZ_JAFELM010000001.1"/>
</dbReference>
<keyword evidence="5" id="KW-1185">Reference proteome</keyword>
<comment type="similarity">
    <text evidence="2">Belongs to the class-IV pyridoxal-phosphate-dependent aminotransferase family.</text>
</comment>
<dbReference type="InterPro" id="IPR001544">
    <property type="entry name" value="Aminotrans_IV"/>
</dbReference>
<dbReference type="SUPFAM" id="SSF56752">
    <property type="entry name" value="D-aminoacid aminotransferase-like PLP-dependent enzymes"/>
    <property type="match status" value="1"/>
</dbReference>
<keyword evidence="3" id="KW-0663">Pyridoxal phosphate</keyword>
<dbReference type="Gene3D" id="3.30.470.10">
    <property type="match status" value="1"/>
</dbReference>